<dbReference type="EMBL" id="CM037151">
    <property type="protein sequence ID" value="KAH7844292.1"/>
    <property type="molecule type" value="Genomic_DNA"/>
</dbReference>
<organism evidence="1 2">
    <name type="scientific">Vaccinium darrowii</name>
    <dbReference type="NCBI Taxonomy" id="229202"/>
    <lineage>
        <taxon>Eukaryota</taxon>
        <taxon>Viridiplantae</taxon>
        <taxon>Streptophyta</taxon>
        <taxon>Embryophyta</taxon>
        <taxon>Tracheophyta</taxon>
        <taxon>Spermatophyta</taxon>
        <taxon>Magnoliopsida</taxon>
        <taxon>eudicotyledons</taxon>
        <taxon>Gunneridae</taxon>
        <taxon>Pentapetalae</taxon>
        <taxon>asterids</taxon>
        <taxon>Ericales</taxon>
        <taxon>Ericaceae</taxon>
        <taxon>Vaccinioideae</taxon>
        <taxon>Vaccinieae</taxon>
        <taxon>Vaccinium</taxon>
    </lineage>
</organism>
<keyword evidence="2" id="KW-1185">Reference proteome</keyword>
<protein>
    <submittedName>
        <fullName evidence="1">Uncharacterized protein</fullName>
    </submittedName>
</protein>
<dbReference type="Proteomes" id="UP000828048">
    <property type="component" value="Chromosome 1"/>
</dbReference>
<accession>A0ACB7XTE2</accession>
<evidence type="ECO:0000313" key="2">
    <source>
        <dbReference type="Proteomes" id="UP000828048"/>
    </source>
</evidence>
<proteinExistence type="predicted"/>
<gene>
    <name evidence="1" type="ORF">Vadar_026537</name>
</gene>
<comment type="caution">
    <text evidence="1">The sequence shown here is derived from an EMBL/GenBank/DDBJ whole genome shotgun (WGS) entry which is preliminary data.</text>
</comment>
<reference evidence="1 2" key="1">
    <citation type="journal article" date="2021" name="Hortic Res">
        <title>High-quality reference genome and annotation aids understanding of berry development for evergreen blueberry (Vaccinium darrowii).</title>
        <authorList>
            <person name="Yu J."/>
            <person name="Hulse-Kemp A.M."/>
            <person name="Babiker E."/>
            <person name="Staton M."/>
        </authorList>
    </citation>
    <scope>NUCLEOTIDE SEQUENCE [LARGE SCALE GENOMIC DNA]</scope>
    <source>
        <strain evidence="2">cv. NJ 8807/NJ 8810</strain>
        <tissue evidence="1">Young leaf</tissue>
    </source>
</reference>
<name>A0ACB7XTE2_9ERIC</name>
<evidence type="ECO:0000313" key="1">
    <source>
        <dbReference type="EMBL" id="KAH7844292.1"/>
    </source>
</evidence>
<sequence length="180" mass="20387">MLAFPLLFPLPTIGPLRRSCRHQPLSKDLINVGVLVVVSSHHRPLSLHHDGCKKPSSVVKIFFAIFLNAGVKGLIDAGMVEVPKIFIRPPDELSEYLRSPQIETQVPVINLGNIRETLSRERVVNKVRIVSEEWGFFQVVNHGIPSNVLEEMIDGIRMFREEDPDEKRAAFTRSDEKSEI</sequence>